<feature type="compositionally biased region" description="Polar residues" evidence="2">
    <location>
        <begin position="671"/>
        <end position="687"/>
    </location>
</feature>
<dbReference type="Gene3D" id="2.120.10.80">
    <property type="entry name" value="Kelch-type beta propeller"/>
    <property type="match status" value="2"/>
</dbReference>
<feature type="region of interest" description="Disordered" evidence="2">
    <location>
        <begin position="664"/>
        <end position="728"/>
    </location>
</feature>
<keyword evidence="3" id="KW-0812">Transmembrane</keyword>
<keyword evidence="3" id="KW-0472">Membrane</keyword>
<comment type="caution">
    <text evidence="6">The sequence shown here is derived from an EMBL/GenBank/DDBJ whole genome shotgun (WGS) entry which is preliminary data.</text>
</comment>
<evidence type="ECO:0000256" key="2">
    <source>
        <dbReference type="SAM" id="MobiDB-lite"/>
    </source>
</evidence>
<feature type="region of interest" description="Disordered" evidence="2">
    <location>
        <begin position="544"/>
        <end position="601"/>
    </location>
</feature>
<feature type="chain" id="PRO_5044245748" description="RING-type domain-containing protein" evidence="4">
    <location>
        <begin position="17"/>
        <end position="728"/>
    </location>
</feature>
<dbReference type="GO" id="GO:0008270">
    <property type="term" value="F:zinc ion binding"/>
    <property type="evidence" value="ECO:0007669"/>
    <property type="project" value="UniProtKB-KW"/>
</dbReference>
<dbReference type="AlphaFoldDB" id="A0AB34JV41"/>
<dbReference type="InterPro" id="IPR013083">
    <property type="entry name" value="Znf_RING/FYVE/PHD"/>
</dbReference>
<dbReference type="SMART" id="SM00184">
    <property type="entry name" value="RING"/>
    <property type="match status" value="1"/>
</dbReference>
<dbReference type="PANTHER" id="PTHR23244:SF471">
    <property type="entry name" value="GUANINE NUCLEOTIDE-BINDING PROTEIN SUBUNIT BETA 1-RELATED"/>
    <property type="match status" value="1"/>
</dbReference>
<accession>A0AB34JV41</accession>
<dbReference type="SUPFAM" id="SSF117281">
    <property type="entry name" value="Kelch motif"/>
    <property type="match status" value="2"/>
</dbReference>
<evidence type="ECO:0000259" key="5">
    <source>
        <dbReference type="PROSITE" id="PS50089"/>
    </source>
</evidence>
<dbReference type="PANTHER" id="PTHR23244">
    <property type="entry name" value="KELCH REPEAT DOMAIN"/>
    <property type="match status" value="1"/>
</dbReference>
<evidence type="ECO:0000256" key="1">
    <source>
        <dbReference type="PROSITE-ProRule" id="PRU00175"/>
    </source>
</evidence>
<organism evidence="6 7">
    <name type="scientific">Prymnesium parvum</name>
    <name type="common">Toxic golden alga</name>
    <dbReference type="NCBI Taxonomy" id="97485"/>
    <lineage>
        <taxon>Eukaryota</taxon>
        <taxon>Haptista</taxon>
        <taxon>Haptophyta</taxon>
        <taxon>Prymnesiophyceae</taxon>
        <taxon>Prymnesiales</taxon>
        <taxon>Prymnesiaceae</taxon>
        <taxon>Prymnesium</taxon>
    </lineage>
</organism>
<evidence type="ECO:0000256" key="3">
    <source>
        <dbReference type="SAM" id="Phobius"/>
    </source>
</evidence>
<keyword evidence="1" id="KW-0863">Zinc-finger</keyword>
<dbReference type="InterPro" id="IPR015915">
    <property type="entry name" value="Kelch-typ_b-propeller"/>
</dbReference>
<dbReference type="Pfam" id="PF13639">
    <property type="entry name" value="zf-RING_2"/>
    <property type="match status" value="1"/>
</dbReference>
<evidence type="ECO:0000256" key="4">
    <source>
        <dbReference type="SAM" id="SignalP"/>
    </source>
</evidence>
<dbReference type="PROSITE" id="PS50089">
    <property type="entry name" value="ZF_RING_2"/>
    <property type="match status" value="1"/>
</dbReference>
<dbReference type="Gene3D" id="3.30.40.10">
    <property type="entry name" value="Zinc/RING finger domain, C3HC4 (zinc finger)"/>
    <property type="match status" value="1"/>
</dbReference>
<feature type="transmembrane region" description="Helical" evidence="3">
    <location>
        <begin position="446"/>
        <end position="469"/>
    </location>
</feature>
<evidence type="ECO:0000313" key="7">
    <source>
        <dbReference type="Proteomes" id="UP001515480"/>
    </source>
</evidence>
<name>A0AB34JV41_PRYPA</name>
<proteinExistence type="predicted"/>
<dbReference type="InterPro" id="IPR001841">
    <property type="entry name" value="Znf_RING"/>
</dbReference>
<dbReference type="EMBL" id="JBGBPQ010000004">
    <property type="protein sequence ID" value="KAL1524908.1"/>
    <property type="molecule type" value="Genomic_DNA"/>
</dbReference>
<protein>
    <recommendedName>
        <fullName evidence="5">RING-type domain-containing protein</fullName>
    </recommendedName>
</protein>
<feature type="signal peptide" evidence="4">
    <location>
        <begin position="1"/>
        <end position="16"/>
    </location>
</feature>
<sequence length="728" mass="78887">MRLCTILLVLIALVNAQLPTFRPPQPRGRYAHCAFIYNNHMIVYGGRGYIGARSPLQTFGDVWAFDLKSKTWTEVSITNSARDSAGERSSHSCTVMTSPGSEGIPGYATMVVFGGMLGQRVSGQVQPAGDDAWILEMHGGDGQPLQAHWTRIEATAPAPRFDHSAVATSRGLLVFGGCLGASAFDDIWLLENPLGLSPAWRKIVLAPDALPPSPPTLANTSTDMPVRTTGPTRRCAHSAIPYLNGMIIFGGRYPIRTMSNFDSTWQTLADAWYFNLGAALDGESSDRVWRSIGHDSNNDVLLNRSDHSALALNGDLYIFGGLYTDVAEGTIYIMKDFLRFSIPTQLSARELDGFSSESAPGATVPLQATTERLKYGPIWRFDHTMVLAPTLSDPTGRNIGDLKDAPLLYGGGGGADIFSDIWTYDSASREWYEVAVMSEAIAAPSILTSLLFGTVGFALYTCIIVCLFMRKLARSRHQLGQLRDVEQGFGMATTRHARRGIPQEAIDALPRVHWSAASACAVDTEGKTVAEAKKTSSSITRPAELALEDVSSSSDEPRKDLSRTDNAAEVEMTRQSNSAEGTSELAKPSSSAGTSEPTKDKKAEEVGELCSVCLCEYEDADLLITLPCNHFFHEACITRWLRQDISCPHCRFNLLPARHMPGHPLSLRSPVPQSSIDTTANAQQQPVPATDGSVSVREQVAAHEDDPETTTSVEDSPTTPSTPSTLQA</sequence>
<keyword evidence="1" id="KW-0479">Metal-binding</keyword>
<dbReference type="SUPFAM" id="SSF57850">
    <property type="entry name" value="RING/U-box"/>
    <property type="match status" value="1"/>
</dbReference>
<dbReference type="CDD" id="cd16454">
    <property type="entry name" value="RING-H2_PA-TM-RING"/>
    <property type="match status" value="1"/>
</dbReference>
<reference evidence="6 7" key="1">
    <citation type="journal article" date="2024" name="Science">
        <title>Giant polyketide synthase enzymes in the biosynthesis of giant marine polyether toxins.</title>
        <authorList>
            <person name="Fallon T.R."/>
            <person name="Shende V.V."/>
            <person name="Wierzbicki I.H."/>
            <person name="Pendleton A.L."/>
            <person name="Watervoot N.F."/>
            <person name="Auber R.P."/>
            <person name="Gonzalez D.J."/>
            <person name="Wisecaver J.H."/>
            <person name="Moore B.S."/>
        </authorList>
    </citation>
    <scope>NUCLEOTIDE SEQUENCE [LARGE SCALE GENOMIC DNA]</scope>
    <source>
        <strain evidence="6 7">12B1</strain>
    </source>
</reference>
<dbReference type="Pfam" id="PF01344">
    <property type="entry name" value="Kelch_1"/>
    <property type="match status" value="1"/>
</dbReference>
<keyword evidence="1" id="KW-0862">Zinc</keyword>
<feature type="compositionally biased region" description="Low complexity" evidence="2">
    <location>
        <begin position="709"/>
        <end position="728"/>
    </location>
</feature>
<keyword evidence="3" id="KW-1133">Transmembrane helix</keyword>
<evidence type="ECO:0000313" key="6">
    <source>
        <dbReference type="EMBL" id="KAL1524908.1"/>
    </source>
</evidence>
<keyword evidence="7" id="KW-1185">Reference proteome</keyword>
<gene>
    <name evidence="6" type="ORF">AB1Y20_019786</name>
</gene>
<feature type="domain" description="RING-type" evidence="5">
    <location>
        <begin position="610"/>
        <end position="651"/>
    </location>
</feature>
<keyword evidence="4" id="KW-0732">Signal</keyword>
<dbReference type="InterPro" id="IPR006652">
    <property type="entry name" value="Kelch_1"/>
</dbReference>
<dbReference type="Proteomes" id="UP001515480">
    <property type="component" value="Unassembled WGS sequence"/>
</dbReference>